<dbReference type="SUPFAM" id="SSF54570">
    <property type="entry name" value="Ribosomal protein S19"/>
    <property type="match status" value="1"/>
</dbReference>
<dbReference type="OrthoDB" id="2043at2759"/>
<evidence type="ECO:0008006" key="7">
    <source>
        <dbReference type="Google" id="ProtNLM"/>
    </source>
</evidence>
<dbReference type="InterPro" id="IPR002222">
    <property type="entry name" value="Ribosomal_uS19"/>
</dbReference>
<keyword evidence="2 4" id="KW-0689">Ribosomal protein</keyword>
<dbReference type="Pfam" id="PF00203">
    <property type="entry name" value="Ribosomal_S19"/>
    <property type="match status" value="1"/>
</dbReference>
<keyword evidence="6" id="KW-1185">Reference proteome</keyword>
<evidence type="ECO:0000256" key="3">
    <source>
        <dbReference type="ARBA" id="ARBA00023274"/>
    </source>
</evidence>
<reference evidence="5 6" key="1">
    <citation type="journal article" date="2018" name="MBio">
        <title>Comparative Genomics Reveals the Core Gene Toolbox for the Fungus-Insect Symbiosis.</title>
        <authorList>
            <person name="Wang Y."/>
            <person name="Stata M."/>
            <person name="Wang W."/>
            <person name="Stajich J.E."/>
            <person name="White M.M."/>
            <person name="Moncalvo J.M."/>
        </authorList>
    </citation>
    <scope>NUCLEOTIDE SEQUENCE [LARGE SCALE GENOMIC DNA]</scope>
    <source>
        <strain evidence="5 6">SC-DP-2</strain>
    </source>
</reference>
<feature type="non-terminal residue" evidence="5">
    <location>
        <position position="75"/>
    </location>
</feature>
<proteinExistence type="inferred from homology"/>
<sequence length="75" mass="8684">MRPSLLLLGKRSAWKGPYFVQFPNLRESILSKTDIFTKERSCTIMPYMVGAHFMVHNGKEYKPVVVTEEMIGHKL</sequence>
<dbReference type="GO" id="GO:0006412">
    <property type="term" value="P:translation"/>
    <property type="evidence" value="ECO:0007669"/>
    <property type="project" value="InterPro"/>
</dbReference>
<dbReference type="PRINTS" id="PR00975">
    <property type="entry name" value="RIBOSOMALS19"/>
</dbReference>
<accession>A0A2T9Z7H6</accession>
<keyword evidence="3 4" id="KW-0687">Ribonucleoprotein</keyword>
<evidence type="ECO:0000313" key="6">
    <source>
        <dbReference type="Proteomes" id="UP000245609"/>
    </source>
</evidence>
<evidence type="ECO:0000313" key="5">
    <source>
        <dbReference type="EMBL" id="PVV00556.1"/>
    </source>
</evidence>
<organism evidence="5 6">
    <name type="scientific">Smittium megazygosporum</name>
    <dbReference type="NCBI Taxonomy" id="133381"/>
    <lineage>
        <taxon>Eukaryota</taxon>
        <taxon>Fungi</taxon>
        <taxon>Fungi incertae sedis</taxon>
        <taxon>Zoopagomycota</taxon>
        <taxon>Kickxellomycotina</taxon>
        <taxon>Harpellomycetes</taxon>
        <taxon>Harpellales</taxon>
        <taxon>Legeriomycetaceae</taxon>
        <taxon>Smittium</taxon>
    </lineage>
</organism>
<dbReference type="Proteomes" id="UP000245609">
    <property type="component" value="Unassembled WGS sequence"/>
</dbReference>
<protein>
    <recommendedName>
        <fullName evidence="7">Ribosomal protein S19/S15</fullName>
    </recommendedName>
</protein>
<dbReference type="AlphaFoldDB" id="A0A2T9Z7H6"/>
<dbReference type="InterPro" id="IPR023575">
    <property type="entry name" value="Ribosomal_uS19_SF"/>
</dbReference>
<evidence type="ECO:0000256" key="1">
    <source>
        <dbReference type="ARBA" id="ARBA00007345"/>
    </source>
</evidence>
<comment type="similarity">
    <text evidence="1 4">Belongs to the universal ribosomal protein uS19 family.</text>
</comment>
<comment type="caution">
    <text evidence="5">The sequence shown here is derived from an EMBL/GenBank/DDBJ whole genome shotgun (WGS) entry which is preliminary data.</text>
</comment>
<gene>
    <name evidence="5" type="ORF">BB560_005058</name>
</gene>
<evidence type="ECO:0000256" key="2">
    <source>
        <dbReference type="ARBA" id="ARBA00022980"/>
    </source>
</evidence>
<dbReference type="EMBL" id="MBFS01001906">
    <property type="protein sequence ID" value="PVV00556.1"/>
    <property type="molecule type" value="Genomic_DNA"/>
</dbReference>
<name>A0A2T9Z7H6_9FUNG</name>
<evidence type="ECO:0000256" key="4">
    <source>
        <dbReference type="RuleBase" id="RU003485"/>
    </source>
</evidence>
<dbReference type="GO" id="GO:0005840">
    <property type="term" value="C:ribosome"/>
    <property type="evidence" value="ECO:0007669"/>
    <property type="project" value="UniProtKB-KW"/>
</dbReference>
<dbReference type="GO" id="GO:0003735">
    <property type="term" value="F:structural constituent of ribosome"/>
    <property type="evidence" value="ECO:0007669"/>
    <property type="project" value="InterPro"/>
</dbReference>
<dbReference type="GO" id="GO:1990904">
    <property type="term" value="C:ribonucleoprotein complex"/>
    <property type="evidence" value="ECO:0007669"/>
    <property type="project" value="UniProtKB-KW"/>
</dbReference>
<dbReference type="STRING" id="133381.A0A2T9Z7H6"/>
<dbReference type="PIRSF" id="PIRSF002144">
    <property type="entry name" value="Ribosomal_S19"/>
    <property type="match status" value="1"/>
</dbReference>
<dbReference type="Gene3D" id="3.30.860.10">
    <property type="entry name" value="30s Ribosomal Protein S19, Chain A"/>
    <property type="match status" value="1"/>
</dbReference>